<name>B6GYI2_PENRW</name>
<organism evidence="1 2">
    <name type="scientific">Penicillium rubens (strain ATCC 28089 / DSM 1075 / NRRL 1951 / Wisconsin 54-1255)</name>
    <name type="common">Penicillium chrysogenum</name>
    <dbReference type="NCBI Taxonomy" id="500485"/>
    <lineage>
        <taxon>Eukaryota</taxon>
        <taxon>Fungi</taxon>
        <taxon>Dikarya</taxon>
        <taxon>Ascomycota</taxon>
        <taxon>Pezizomycotina</taxon>
        <taxon>Eurotiomycetes</taxon>
        <taxon>Eurotiomycetidae</taxon>
        <taxon>Eurotiales</taxon>
        <taxon>Aspergillaceae</taxon>
        <taxon>Penicillium</taxon>
        <taxon>Penicillium chrysogenum species complex</taxon>
    </lineage>
</organism>
<dbReference type="Proteomes" id="UP000000724">
    <property type="component" value="Contig Pc00c12"/>
</dbReference>
<accession>B6GYI2</accession>
<reference evidence="1 2" key="1">
    <citation type="journal article" date="2008" name="Nat. Biotechnol.">
        <title>Genome sequencing and analysis of the filamentous fungus Penicillium chrysogenum.</title>
        <authorList>
            <person name="van den Berg M.A."/>
            <person name="Albang R."/>
            <person name="Albermann K."/>
            <person name="Badger J.H."/>
            <person name="Daran J.-M."/>
            <person name="Driessen A.J.M."/>
            <person name="Garcia-Estrada C."/>
            <person name="Fedorova N.D."/>
            <person name="Harris D.M."/>
            <person name="Heijne W.H.M."/>
            <person name="Joardar V.S."/>
            <person name="Kiel J.A.K.W."/>
            <person name="Kovalchuk A."/>
            <person name="Martin J.F."/>
            <person name="Nierman W.C."/>
            <person name="Nijland J.G."/>
            <person name="Pronk J.T."/>
            <person name="Roubos J.A."/>
            <person name="van der Klei I.J."/>
            <person name="van Peij N.N.M.E."/>
            <person name="Veenhuis M."/>
            <person name="von Doehren H."/>
            <person name="Wagner C."/>
            <person name="Wortman J.R."/>
            <person name="Bovenberg R.A.L."/>
        </authorList>
    </citation>
    <scope>NUCLEOTIDE SEQUENCE [LARGE SCALE GENOMIC DNA]</scope>
    <source>
        <strain evidence="2">ATCC 28089 / DSM 1075 / NRRL 1951 / Wisconsin 54-1255</strain>
    </source>
</reference>
<dbReference type="HOGENOM" id="CLU_1971272_0_0_1"/>
<dbReference type="AlphaFoldDB" id="B6GYI2"/>
<gene>
    <name evidence="1" type="ORF">Pc12g01200</name>
    <name evidence="1" type="ORF">PCH_Pc12g01200</name>
</gene>
<protein>
    <submittedName>
        <fullName evidence="1">Uncharacterized protein</fullName>
    </submittedName>
</protein>
<proteinExistence type="predicted"/>
<dbReference type="EMBL" id="AM920427">
    <property type="protein sequence ID" value="CAP79747.1"/>
    <property type="molecule type" value="Genomic_DNA"/>
</dbReference>
<keyword evidence="2" id="KW-1185">Reference proteome</keyword>
<sequence>MAPAPKDASLAYMALLDILHVRLDVGRIRCLGLLEQGYVHGLSDFGLLATAASGNTVFDGRVNRRLLSVNLGQDALAERKLGTGSGRDGVDCIFTTLLVVQVFKVLGELKGLRWGEVKMTEGEDKWR</sequence>
<evidence type="ECO:0000313" key="1">
    <source>
        <dbReference type="EMBL" id="CAP79747.1"/>
    </source>
</evidence>
<evidence type="ECO:0000313" key="2">
    <source>
        <dbReference type="Proteomes" id="UP000000724"/>
    </source>
</evidence>
<dbReference type="OMA" id="TEGEDKW"/>
<dbReference type="VEuPathDB" id="FungiDB:PCH_Pc12g01200"/>